<gene>
    <name evidence="2" type="ORF">FKW44_003019</name>
</gene>
<evidence type="ECO:0000313" key="2">
    <source>
        <dbReference type="EMBL" id="QQP57879.1"/>
    </source>
</evidence>
<evidence type="ECO:0000256" key="1">
    <source>
        <dbReference type="SAM" id="MobiDB-lite"/>
    </source>
</evidence>
<dbReference type="Proteomes" id="UP000595437">
    <property type="component" value="Chromosome 2"/>
</dbReference>
<sequence length="50" mass="5611">MERESPPTPPPPLLFMDWLSPNLDERIARDEETSLDPPTAPPPLLSLSDE</sequence>
<organism evidence="2 3">
    <name type="scientific">Caligus rogercresseyi</name>
    <name type="common">Sea louse</name>
    <dbReference type="NCBI Taxonomy" id="217165"/>
    <lineage>
        <taxon>Eukaryota</taxon>
        <taxon>Metazoa</taxon>
        <taxon>Ecdysozoa</taxon>
        <taxon>Arthropoda</taxon>
        <taxon>Crustacea</taxon>
        <taxon>Multicrustacea</taxon>
        <taxon>Hexanauplia</taxon>
        <taxon>Copepoda</taxon>
        <taxon>Siphonostomatoida</taxon>
        <taxon>Caligidae</taxon>
        <taxon>Caligus</taxon>
    </lineage>
</organism>
<name>A0A7T8KL22_CALRO</name>
<protein>
    <submittedName>
        <fullName evidence="2">Uncharacterized protein</fullName>
    </submittedName>
</protein>
<feature type="region of interest" description="Disordered" evidence="1">
    <location>
        <begin position="28"/>
        <end position="50"/>
    </location>
</feature>
<accession>A0A7T8KL22</accession>
<dbReference type="AlphaFoldDB" id="A0A7T8KL22"/>
<proteinExistence type="predicted"/>
<dbReference type="EMBL" id="CP045891">
    <property type="protein sequence ID" value="QQP57879.1"/>
    <property type="molecule type" value="Genomic_DNA"/>
</dbReference>
<keyword evidence="3" id="KW-1185">Reference proteome</keyword>
<reference evidence="3" key="1">
    <citation type="submission" date="2021-01" db="EMBL/GenBank/DDBJ databases">
        <title>Caligus Genome Assembly.</title>
        <authorList>
            <person name="Gallardo-Escarate C."/>
        </authorList>
    </citation>
    <scope>NUCLEOTIDE SEQUENCE [LARGE SCALE GENOMIC DNA]</scope>
</reference>
<evidence type="ECO:0000313" key="3">
    <source>
        <dbReference type="Proteomes" id="UP000595437"/>
    </source>
</evidence>